<keyword evidence="2" id="KW-1185">Reference proteome</keyword>
<reference evidence="1 2" key="1">
    <citation type="journal article" date="2015" name="Genome Biol.">
        <title>Comparative genomics of Steinernema reveals deeply conserved gene regulatory networks.</title>
        <authorList>
            <person name="Dillman A.R."/>
            <person name="Macchietto M."/>
            <person name="Porter C.F."/>
            <person name="Rogers A."/>
            <person name="Williams B."/>
            <person name="Antoshechkin I."/>
            <person name="Lee M.M."/>
            <person name="Goodwin Z."/>
            <person name="Lu X."/>
            <person name="Lewis E.E."/>
            <person name="Goodrich-Blair H."/>
            <person name="Stock S.P."/>
            <person name="Adams B.J."/>
            <person name="Sternberg P.W."/>
            <person name="Mortazavi A."/>
        </authorList>
    </citation>
    <scope>NUCLEOTIDE SEQUENCE [LARGE SCALE GENOMIC DNA]</scope>
    <source>
        <strain evidence="1 2">ALL</strain>
    </source>
</reference>
<protein>
    <submittedName>
        <fullName evidence="1">Uncharacterized protein</fullName>
    </submittedName>
</protein>
<comment type="caution">
    <text evidence="1">The sequence shown here is derived from an EMBL/GenBank/DDBJ whole genome shotgun (WGS) entry which is preliminary data.</text>
</comment>
<organism evidence="1 2">
    <name type="scientific">Steinernema carpocapsae</name>
    <name type="common">Entomopathogenic nematode</name>
    <dbReference type="NCBI Taxonomy" id="34508"/>
    <lineage>
        <taxon>Eukaryota</taxon>
        <taxon>Metazoa</taxon>
        <taxon>Ecdysozoa</taxon>
        <taxon>Nematoda</taxon>
        <taxon>Chromadorea</taxon>
        <taxon>Rhabditida</taxon>
        <taxon>Tylenchina</taxon>
        <taxon>Panagrolaimomorpha</taxon>
        <taxon>Strongyloidoidea</taxon>
        <taxon>Steinernematidae</taxon>
        <taxon>Steinernema</taxon>
    </lineage>
</organism>
<evidence type="ECO:0000313" key="2">
    <source>
        <dbReference type="Proteomes" id="UP000298663"/>
    </source>
</evidence>
<gene>
    <name evidence="1" type="ORF">L596_027999</name>
</gene>
<proteinExistence type="predicted"/>
<dbReference type="Proteomes" id="UP000298663">
    <property type="component" value="Unassembled WGS sequence"/>
</dbReference>
<dbReference type="AlphaFoldDB" id="A0A4U5LX58"/>
<evidence type="ECO:0000313" key="1">
    <source>
        <dbReference type="EMBL" id="TKR60811.1"/>
    </source>
</evidence>
<sequence length="68" mass="7668">MSRATSCLGSRKEAHMWLLDCTCQHDRISTKSHPNSPSFGRYVRFSINPSSPPIKEAKTRVTTGFWGL</sequence>
<name>A0A4U5LX58_STECR</name>
<reference evidence="1 2" key="2">
    <citation type="journal article" date="2019" name="G3 (Bethesda)">
        <title>Hybrid Assembly of the Genome of the Entomopathogenic Nematode Steinernema carpocapsae Identifies the X-Chromosome.</title>
        <authorList>
            <person name="Serra L."/>
            <person name="Macchietto M."/>
            <person name="Macias-Munoz A."/>
            <person name="McGill C.J."/>
            <person name="Rodriguez I.M."/>
            <person name="Rodriguez B."/>
            <person name="Murad R."/>
            <person name="Mortazavi A."/>
        </authorList>
    </citation>
    <scope>NUCLEOTIDE SEQUENCE [LARGE SCALE GENOMIC DNA]</scope>
    <source>
        <strain evidence="1 2">ALL</strain>
    </source>
</reference>
<dbReference type="EMBL" id="AZBU02000011">
    <property type="protein sequence ID" value="TKR60811.1"/>
    <property type="molecule type" value="Genomic_DNA"/>
</dbReference>
<accession>A0A4U5LX58</accession>